<dbReference type="AlphaFoldDB" id="A0A0M4D9A7"/>
<reference evidence="1 2" key="1">
    <citation type="submission" date="2015-07" db="EMBL/GenBank/DDBJ databases">
        <title>Isolation and Genomic Characterization of a Novel Halophilic Metal-Reducing Deltaproteobacterium from the Deep Subsurface.</title>
        <authorList>
            <person name="Badalamenti J.P."/>
            <person name="Summers Z.M."/>
            <person name="Gralnick J.A."/>
            <person name="Bond D.R."/>
        </authorList>
    </citation>
    <scope>NUCLEOTIDE SEQUENCE [LARGE SCALE GENOMIC DNA]</scope>
    <source>
        <strain evidence="1 2">WTL</strain>
    </source>
</reference>
<protein>
    <submittedName>
        <fullName evidence="1">Uncharacterized protein</fullName>
    </submittedName>
</protein>
<organism evidence="1 2">
    <name type="scientific">Desulfuromonas soudanensis</name>
    <dbReference type="NCBI Taxonomy" id="1603606"/>
    <lineage>
        <taxon>Bacteria</taxon>
        <taxon>Pseudomonadati</taxon>
        <taxon>Thermodesulfobacteriota</taxon>
        <taxon>Desulfuromonadia</taxon>
        <taxon>Desulfuromonadales</taxon>
        <taxon>Desulfuromonadaceae</taxon>
        <taxon>Desulfuromonas</taxon>
    </lineage>
</organism>
<dbReference type="EMBL" id="CP010802">
    <property type="protein sequence ID" value="ALC18047.1"/>
    <property type="molecule type" value="Genomic_DNA"/>
</dbReference>
<sequence>MGYLSPRGFAARYLTDALLVLMENLRGEDARYLLKECLPSLSK</sequence>
<gene>
    <name evidence="1" type="ORF">DSOUD_3327</name>
</gene>
<dbReference type="KEGG" id="des:DSOUD_3327"/>
<evidence type="ECO:0000313" key="2">
    <source>
        <dbReference type="Proteomes" id="UP000057158"/>
    </source>
</evidence>
<dbReference type="STRING" id="1603606.DSOUD_3327"/>
<accession>A0A0M4D9A7</accession>
<evidence type="ECO:0000313" key="1">
    <source>
        <dbReference type="EMBL" id="ALC18047.1"/>
    </source>
</evidence>
<keyword evidence="2" id="KW-1185">Reference proteome</keyword>
<dbReference type="PATRIC" id="fig|1603606.3.peg.3577"/>
<name>A0A0M4D9A7_9BACT</name>
<dbReference type="Proteomes" id="UP000057158">
    <property type="component" value="Chromosome"/>
</dbReference>
<proteinExistence type="predicted"/>